<reference evidence="1 2" key="1">
    <citation type="submission" date="2009-03" db="EMBL/GenBank/DDBJ databases">
        <authorList>
            <person name="Warren W."/>
            <person name="Ye L."/>
            <person name="Minx P."/>
            <person name="Worley K."/>
            <person name="Gibbs R."/>
            <person name="Wilson R.K."/>
        </authorList>
    </citation>
    <scope>NUCLEOTIDE SEQUENCE [LARGE SCALE GENOMIC DNA]</scope>
</reference>
<reference evidence="1" key="3">
    <citation type="submission" date="2025-09" db="UniProtKB">
        <authorList>
            <consortium name="Ensembl"/>
        </authorList>
    </citation>
    <scope>IDENTIFICATION</scope>
</reference>
<evidence type="ECO:0000313" key="1">
    <source>
        <dbReference type="Ensembl" id="ENSCJAP00000093377.1"/>
    </source>
</evidence>
<dbReference type="Ensembl" id="ENSCJAT00000119429.1">
    <property type="protein sequence ID" value="ENSCJAP00000093377.1"/>
    <property type="gene ID" value="ENSCJAG00000075463.1"/>
</dbReference>
<dbReference type="AlphaFoldDB" id="A0A8I4A678"/>
<keyword evidence="2" id="KW-1185">Reference proteome</keyword>
<organism evidence="1 2">
    <name type="scientific">Callithrix jacchus</name>
    <name type="common">White-tufted-ear marmoset</name>
    <name type="synonym">Simia Jacchus</name>
    <dbReference type="NCBI Taxonomy" id="9483"/>
    <lineage>
        <taxon>Eukaryota</taxon>
        <taxon>Metazoa</taxon>
        <taxon>Chordata</taxon>
        <taxon>Craniata</taxon>
        <taxon>Vertebrata</taxon>
        <taxon>Euteleostomi</taxon>
        <taxon>Mammalia</taxon>
        <taxon>Eutheria</taxon>
        <taxon>Euarchontoglires</taxon>
        <taxon>Primates</taxon>
        <taxon>Haplorrhini</taxon>
        <taxon>Platyrrhini</taxon>
        <taxon>Cebidae</taxon>
        <taxon>Callitrichinae</taxon>
        <taxon>Callithrix</taxon>
        <taxon>Callithrix</taxon>
    </lineage>
</organism>
<dbReference type="GeneTree" id="ENSGT00940000161627"/>
<reference evidence="1" key="2">
    <citation type="submission" date="2025-08" db="UniProtKB">
        <authorList>
            <consortium name="Ensembl"/>
        </authorList>
    </citation>
    <scope>IDENTIFICATION</scope>
</reference>
<dbReference type="Proteomes" id="UP000008225">
    <property type="component" value="Chromosome 3"/>
</dbReference>
<dbReference type="PANTHER" id="PTHR46254">
    <property type="entry name" value="PROTEIN GVQW1-RELATED"/>
    <property type="match status" value="1"/>
</dbReference>
<proteinExistence type="predicted"/>
<sequence length="129" mass="14551">LELGAIAVNWLHHLKKKRWGNTCFPIRQNYNSTEQGLRDCQIFSTCEYPCSFSDWYSAAAASQSLESSSKDGPELQLLSLTGSQSGVQWCDLSSLQPPPPRFKHFSCLSLPSSWDYRCTPPHTANFCIF</sequence>
<evidence type="ECO:0000313" key="2">
    <source>
        <dbReference type="Proteomes" id="UP000008225"/>
    </source>
</evidence>
<name>A0A8I4A678_CALJA</name>
<protein>
    <submittedName>
        <fullName evidence="1">Uncharacterized protein</fullName>
    </submittedName>
</protein>
<accession>A0A8I4A678</accession>